<keyword evidence="3" id="KW-1185">Reference proteome</keyword>
<dbReference type="SUPFAM" id="SSF52317">
    <property type="entry name" value="Class I glutamine amidotransferase-like"/>
    <property type="match status" value="1"/>
</dbReference>
<dbReference type="PANTHER" id="PTHR43130:SF7">
    <property type="entry name" value="DJ-1_PFPI DOMAIN-CONTAINING PROTEIN"/>
    <property type="match status" value="1"/>
</dbReference>
<dbReference type="HOGENOM" id="CLU_000445_44_8_1"/>
<dbReference type="AlphaFoldDB" id="S3CCJ8"/>
<dbReference type="Proteomes" id="UP000016923">
    <property type="component" value="Unassembled WGS sequence"/>
</dbReference>
<dbReference type="OMA" id="YRWIQDG"/>
<protein>
    <recommendedName>
        <fullName evidence="1">DJ-1/PfpI domain-containing protein</fullName>
    </recommendedName>
</protein>
<dbReference type="Pfam" id="PF01965">
    <property type="entry name" value="DJ-1_PfpI"/>
    <property type="match status" value="1"/>
</dbReference>
<dbReference type="eggNOG" id="ENOG502RUGH">
    <property type="taxonomic scope" value="Eukaryota"/>
</dbReference>
<dbReference type="PANTHER" id="PTHR43130">
    <property type="entry name" value="ARAC-FAMILY TRANSCRIPTIONAL REGULATOR"/>
    <property type="match status" value="1"/>
</dbReference>
<dbReference type="InterPro" id="IPR029062">
    <property type="entry name" value="Class_I_gatase-like"/>
</dbReference>
<dbReference type="InterPro" id="IPR052158">
    <property type="entry name" value="INH-QAR"/>
</dbReference>
<organism evidence="2 3">
    <name type="scientific">Ophiostoma piceae (strain UAMH 11346)</name>
    <name type="common">Sap stain fungus</name>
    <dbReference type="NCBI Taxonomy" id="1262450"/>
    <lineage>
        <taxon>Eukaryota</taxon>
        <taxon>Fungi</taxon>
        <taxon>Dikarya</taxon>
        <taxon>Ascomycota</taxon>
        <taxon>Pezizomycotina</taxon>
        <taxon>Sordariomycetes</taxon>
        <taxon>Sordariomycetidae</taxon>
        <taxon>Ophiostomatales</taxon>
        <taxon>Ophiostomataceae</taxon>
        <taxon>Ophiostoma</taxon>
    </lineage>
</organism>
<dbReference type="InterPro" id="IPR002818">
    <property type="entry name" value="DJ-1/PfpI"/>
</dbReference>
<accession>S3CCJ8</accession>
<dbReference type="VEuPathDB" id="FungiDB:F503_04901"/>
<dbReference type="OrthoDB" id="543156at2759"/>
<evidence type="ECO:0000259" key="1">
    <source>
        <dbReference type="Pfam" id="PF01965"/>
    </source>
</evidence>
<dbReference type="Gene3D" id="3.40.50.880">
    <property type="match status" value="1"/>
</dbReference>
<evidence type="ECO:0000313" key="2">
    <source>
        <dbReference type="EMBL" id="EPE04053.1"/>
    </source>
</evidence>
<sequence>MAQHIVKIGVYIPGDAQLLDVACVDVLGMMSSDYMTAAGLPEQLVAVAPMVNIVYITTVETMAKKAVQLTSSMTMVPTHDILHPDVQPGKLDVVVIPGPAPDLVLASDDREFLRRHAEEPATDILSICTGIYVCGQAGILAGKKACGPRDLQGDIAAKFPGVTLLGDTQRWAHDGNLWSSGGITNGNDMVAAYARASKHFPPPVVELACSIADVGERGQMYDS</sequence>
<proteinExistence type="predicted"/>
<gene>
    <name evidence="2" type="ORF">F503_04901</name>
</gene>
<evidence type="ECO:0000313" key="3">
    <source>
        <dbReference type="Proteomes" id="UP000016923"/>
    </source>
</evidence>
<reference evidence="2 3" key="1">
    <citation type="journal article" date="2013" name="BMC Genomics">
        <title>The genome and transcriptome of the pine saprophyte Ophiostoma piceae, and a comparison with the bark beetle-associated pine pathogen Grosmannia clavigera.</title>
        <authorList>
            <person name="Haridas S."/>
            <person name="Wang Y."/>
            <person name="Lim L."/>
            <person name="Massoumi Alamouti S."/>
            <person name="Jackman S."/>
            <person name="Docking R."/>
            <person name="Robertson G."/>
            <person name="Birol I."/>
            <person name="Bohlmann J."/>
            <person name="Breuil C."/>
        </authorList>
    </citation>
    <scope>NUCLEOTIDE SEQUENCE [LARGE SCALE GENOMIC DNA]</scope>
    <source>
        <strain evidence="2 3">UAMH 11346</strain>
    </source>
</reference>
<feature type="domain" description="DJ-1/PfpI" evidence="1">
    <location>
        <begin position="56"/>
        <end position="192"/>
    </location>
</feature>
<dbReference type="EMBL" id="KE148163">
    <property type="protein sequence ID" value="EPE04053.1"/>
    <property type="molecule type" value="Genomic_DNA"/>
</dbReference>
<name>S3CCJ8_OPHP1</name>